<evidence type="ECO:0000313" key="1">
    <source>
        <dbReference type="EMBL" id="EDM08355.1"/>
    </source>
</evidence>
<evidence type="ECO:0000313" key="2">
    <source>
        <dbReference type="Proteomes" id="UP000234681"/>
    </source>
</evidence>
<gene>
    <name evidence="1" type="ORF">rCG_53754</name>
</gene>
<name>A6J879_RAT</name>
<sequence length="16" mass="1925">MKILKEELCFLNYPAL</sequence>
<protein>
    <submittedName>
        <fullName evidence="1">RCG53754</fullName>
    </submittedName>
</protein>
<proteinExistence type="predicted"/>
<dbReference type="Proteomes" id="UP000234681">
    <property type="component" value="Chromosome 1"/>
</dbReference>
<feature type="non-terminal residue" evidence="1">
    <location>
        <position position="16"/>
    </location>
</feature>
<organism evidence="1 2">
    <name type="scientific">Rattus norvegicus</name>
    <name type="common">Rat</name>
    <dbReference type="NCBI Taxonomy" id="10116"/>
    <lineage>
        <taxon>Eukaryota</taxon>
        <taxon>Metazoa</taxon>
        <taxon>Chordata</taxon>
        <taxon>Craniata</taxon>
        <taxon>Vertebrata</taxon>
        <taxon>Euteleostomi</taxon>
        <taxon>Mammalia</taxon>
        <taxon>Eutheria</taxon>
        <taxon>Euarchontoglires</taxon>
        <taxon>Glires</taxon>
        <taxon>Rodentia</taxon>
        <taxon>Myomorpha</taxon>
        <taxon>Muroidea</taxon>
        <taxon>Muridae</taxon>
        <taxon>Murinae</taxon>
        <taxon>Rattus</taxon>
    </lineage>
</organism>
<accession>A6J879</accession>
<dbReference type="AlphaFoldDB" id="A6J879"/>
<dbReference type="EMBL" id="CH473979">
    <property type="protein sequence ID" value="EDM08355.1"/>
    <property type="molecule type" value="Genomic_DNA"/>
</dbReference>
<reference evidence="1 2" key="1">
    <citation type="submission" date="2005-09" db="EMBL/GenBank/DDBJ databases">
        <authorList>
            <person name="Mural R.J."/>
            <person name="Li P.W."/>
            <person name="Adams M.D."/>
            <person name="Amanatides P.G."/>
            <person name="Baden-Tillson H."/>
            <person name="Barnstead M."/>
            <person name="Chin S.H."/>
            <person name="Dew I."/>
            <person name="Evans C.A."/>
            <person name="Ferriera S."/>
            <person name="Flanigan M."/>
            <person name="Fosler C."/>
            <person name="Glodek A."/>
            <person name="Gu Z."/>
            <person name="Holt R.A."/>
            <person name="Jennings D."/>
            <person name="Kraft C.L."/>
            <person name="Lu F."/>
            <person name="Nguyen T."/>
            <person name="Nusskern D.R."/>
            <person name="Pfannkoch C.M."/>
            <person name="Sitter C."/>
            <person name="Sutton G.G."/>
            <person name="Venter J.C."/>
            <person name="Wang Z."/>
            <person name="Woodage T."/>
            <person name="Zheng X.H."/>
            <person name="Zhong F."/>
        </authorList>
    </citation>
    <scope>NUCLEOTIDE SEQUENCE [LARGE SCALE GENOMIC DNA]</scope>
    <source>
        <strain>BN</strain>
        <strain evidence="2">Sprague-Dawley</strain>
    </source>
</reference>